<evidence type="ECO:0000256" key="6">
    <source>
        <dbReference type="SAM" id="Coils"/>
    </source>
</evidence>
<dbReference type="Proteomes" id="UP000034831">
    <property type="component" value="Unassembled WGS sequence"/>
</dbReference>
<comment type="catalytic activity">
    <reaction evidence="1">
        <text>[protein]-peptidylproline (omega=180) = [protein]-peptidylproline (omega=0)</text>
        <dbReference type="Rhea" id="RHEA:16237"/>
        <dbReference type="Rhea" id="RHEA-COMP:10747"/>
        <dbReference type="Rhea" id="RHEA-COMP:10748"/>
        <dbReference type="ChEBI" id="CHEBI:83833"/>
        <dbReference type="ChEBI" id="CHEBI:83834"/>
        <dbReference type="EC" id="5.2.1.8"/>
    </reaction>
</comment>
<sequence length="203" mass="22983">MTKFKIPQLPLTNKKFLIVAGAFLFLIFLFLTKSLFVAAIVNGTPISRLAVVRQLEKQGGTEALNTFIERTLIFGEAKKQGVSVSKEVIDSQLTSIEELLKGQGLTLDEALEARGQTRSELTEQIRIQQTVEAILAQKINITEEDITNYFEENKELLDEGANLEDVKEDIRDQLSQQKLNAEYQNWIGELKAKAKIFYFVNFP</sequence>
<keyword evidence="3" id="KW-0732">Signal</keyword>
<evidence type="ECO:0000256" key="3">
    <source>
        <dbReference type="ARBA" id="ARBA00022729"/>
    </source>
</evidence>
<dbReference type="Gene3D" id="1.10.4030.10">
    <property type="entry name" value="Porin chaperone SurA, peptide-binding domain"/>
    <property type="match status" value="1"/>
</dbReference>
<dbReference type="AlphaFoldDB" id="A0A0G1T0L5"/>
<dbReference type="GO" id="GO:0003755">
    <property type="term" value="F:peptidyl-prolyl cis-trans isomerase activity"/>
    <property type="evidence" value="ECO:0007669"/>
    <property type="project" value="UniProtKB-KW"/>
</dbReference>
<dbReference type="InterPro" id="IPR050245">
    <property type="entry name" value="PrsA_foldase"/>
</dbReference>
<reference evidence="7 8" key="1">
    <citation type="journal article" date="2015" name="Nature">
        <title>rRNA introns, odd ribosomes, and small enigmatic genomes across a large radiation of phyla.</title>
        <authorList>
            <person name="Brown C.T."/>
            <person name="Hug L.A."/>
            <person name="Thomas B.C."/>
            <person name="Sharon I."/>
            <person name="Castelle C.J."/>
            <person name="Singh A."/>
            <person name="Wilkins M.J."/>
            <person name="Williams K.H."/>
            <person name="Banfield J.F."/>
        </authorList>
    </citation>
    <scope>NUCLEOTIDE SEQUENCE [LARGE SCALE GENOMIC DNA]</scope>
</reference>
<keyword evidence="4" id="KW-0697">Rotamase</keyword>
<evidence type="ECO:0000256" key="5">
    <source>
        <dbReference type="ARBA" id="ARBA00023235"/>
    </source>
</evidence>
<gene>
    <name evidence="7" type="ORF">UX67_C0030G0001</name>
</gene>
<evidence type="ECO:0000313" key="7">
    <source>
        <dbReference type="EMBL" id="KKU47723.1"/>
    </source>
</evidence>
<proteinExistence type="predicted"/>
<dbReference type="PANTHER" id="PTHR47245:SF1">
    <property type="entry name" value="FOLDASE PROTEIN PRSA"/>
    <property type="match status" value="1"/>
</dbReference>
<feature type="coiled-coil region" evidence="6">
    <location>
        <begin position="139"/>
        <end position="173"/>
    </location>
</feature>
<protein>
    <recommendedName>
        <fullName evidence="2">peptidylprolyl isomerase</fullName>
        <ecNumber evidence="2">5.2.1.8</ecNumber>
    </recommendedName>
</protein>
<evidence type="ECO:0000313" key="8">
    <source>
        <dbReference type="Proteomes" id="UP000034831"/>
    </source>
</evidence>
<dbReference type="EC" id="5.2.1.8" evidence="2"/>
<keyword evidence="5 7" id="KW-0413">Isomerase</keyword>
<dbReference type="PANTHER" id="PTHR47245">
    <property type="entry name" value="PEPTIDYLPROLYL ISOMERASE"/>
    <property type="match status" value="1"/>
</dbReference>
<dbReference type="EMBL" id="LCNC01000030">
    <property type="protein sequence ID" value="KKU47723.1"/>
    <property type="molecule type" value="Genomic_DNA"/>
</dbReference>
<accession>A0A0G1T0L5</accession>
<evidence type="ECO:0000256" key="2">
    <source>
        <dbReference type="ARBA" id="ARBA00013194"/>
    </source>
</evidence>
<keyword evidence="6" id="KW-0175">Coiled coil</keyword>
<organism evidence="7 8">
    <name type="scientific">Candidatus Woesebacteria bacterium GW2011_GWF2_46_8</name>
    <dbReference type="NCBI Taxonomy" id="1618604"/>
    <lineage>
        <taxon>Bacteria</taxon>
        <taxon>Candidatus Woeseibacteriota</taxon>
    </lineage>
</organism>
<dbReference type="InterPro" id="IPR027304">
    <property type="entry name" value="Trigger_fact/SurA_dom_sf"/>
</dbReference>
<name>A0A0G1T0L5_9BACT</name>
<comment type="caution">
    <text evidence="7">The sequence shown here is derived from an EMBL/GenBank/DDBJ whole genome shotgun (WGS) entry which is preliminary data.</text>
</comment>
<dbReference type="SUPFAM" id="SSF109998">
    <property type="entry name" value="Triger factor/SurA peptide-binding domain-like"/>
    <property type="match status" value="1"/>
</dbReference>
<evidence type="ECO:0000256" key="1">
    <source>
        <dbReference type="ARBA" id="ARBA00000971"/>
    </source>
</evidence>
<evidence type="ECO:0000256" key="4">
    <source>
        <dbReference type="ARBA" id="ARBA00023110"/>
    </source>
</evidence>